<evidence type="ECO:0000313" key="4">
    <source>
        <dbReference type="Proteomes" id="UP000270411"/>
    </source>
</evidence>
<dbReference type="InterPro" id="IPR007055">
    <property type="entry name" value="BON_dom"/>
</dbReference>
<dbReference type="EMBL" id="CP033970">
    <property type="protein sequence ID" value="AZG15972.1"/>
    <property type="molecule type" value="Genomic_DNA"/>
</dbReference>
<feature type="domain" description="BON" evidence="2">
    <location>
        <begin position="76"/>
        <end position="144"/>
    </location>
</feature>
<dbReference type="OrthoDB" id="8963247at2"/>
<reference evidence="4" key="1">
    <citation type="submission" date="2018-11" db="EMBL/GenBank/DDBJ databases">
        <title>FDA dAtabase for Regulatory Grade micrObial Sequences (FDA-ARGOS): Supporting development and validation of Infectious Disease Dx tests.</title>
        <authorList>
            <person name="Goldberg B."/>
            <person name="Campos J."/>
            <person name="Tallon L."/>
            <person name="Sadzewicz L."/>
            <person name="Zhao X."/>
            <person name="Vavikolanu K."/>
            <person name="Mehta A."/>
            <person name="Aluvathingal J."/>
            <person name="Nadendla S."/>
            <person name="Geyer C."/>
            <person name="Nandy P."/>
            <person name="Yan Y."/>
            <person name="Sichtig H."/>
        </authorList>
    </citation>
    <scope>NUCLEOTIDE SEQUENCE [LARGE SCALE GENOMIC DNA]</scope>
    <source>
        <strain evidence="4">FDAARGOS_614</strain>
    </source>
</reference>
<feature type="region of interest" description="Disordered" evidence="1">
    <location>
        <begin position="145"/>
        <end position="199"/>
    </location>
</feature>
<dbReference type="PROSITE" id="PS50914">
    <property type="entry name" value="BON"/>
    <property type="match status" value="1"/>
</dbReference>
<dbReference type="KEGG" id="cpau:EHF44_21325"/>
<evidence type="ECO:0000256" key="1">
    <source>
        <dbReference type="SAM" id="MobiDB-lite"/>
    </source>
</evidence>
<feature type="region of interest" description="Disordered" evidence="1">
    <location>
        <begin position="1"/>
        <end position="29"/>
    </location>
</feature>
<gene>
    <name evidence="3" type="ORF">EHF44_21325</name>
</gene>
<accession>A0A3G8H8R2</accession>
<name>A0A3G8H8R2_9BURK</name>
<feature type="compositionally biased region" description="Basic and acidic residues" evidence="1">
    <location>
        <begin position="1"/>
        <end position="12"/>
    </location>
</feature>
<feature type="compositionally biased region" description="Basic and acidic residues" evidence="1">
    <location>
        <begin position="190"/>
        <end position="199"/>
    </location>
</feature>
<dbReference type="PANTHER" id="PTHR34606">
    <property type="entry name" value="BON DOMAIN-CONTAINING PROTEIN"/>
    <property type="match status" value="1"/>
</dbReference>
<dbReference type="InterPro" id="IPR051686">
    <property type="entry name" value="Lipoprotein_DolP"/>
</dbReference>
<evidence type="ECO:0000259" key="2">
    <source>
        <dbReference type="PROSITE" id="PS50914"/>
    </source>
</evidence>
<dbReference type="PANTHER" id="PTHR34606:SF15">
    <property type="entry name" value="BON DOMAIN-CONTAINING PROTEIN"/>
    <property type="match status" value="1"/>
</dbReference>
<proteinExistence type="predicted"/>
<dbReference type="Proteomes" id="UP000270411">
    <property type="component" value="Chromosome 2"/>
</dbReference>
<dbReference type="Pfam" id="PF04972">
    <property type="entry name" value="BON"/>
    <property type="match status" value="1"/>
</dbReference>
<evidence type="ECO:0000313" key="3">
    <source>
        <dbReference type="EMBL" id="AZG15972.1"/>
    </source>
</evidence>
<protein>
    <submittedName>
        <fullName evidence="3">BON domain-containing protein</fullName>
    </submittedName>
</protein>
<dbReference type="RefSeq" id="WP_124685703.1">
    <property type="nucleotide sequence ID" value="NZ_CP033970.1"/>
</dbReference>
<dbReference type="AlphaFoldDB" id="A0A3G8H8R2"/>
<dbReference type="Gene3D" id="3.30.1340.30">
    <property type="match status" value="1"/>
</dbReference>
<sequence length="199" mass="21793">MRRGPPDDRYLDTLRQPPRGYGGDPRRMEQMRYTGRAGWGIDGGYPNEIRDGDRYDGAAAYRPGRGLGGPKGYTRSDERIREDLCERLAHARHVDVREVEVNVTDGWVKLTGTVPARQQKYRIEDIAAMVSGVKDVENDIRVVPGTQDTSWTGQPGEPGLTGQPGQADQPGTAGQSEAEPTPEELADPDAPTRPDGKPA</sequence>
<organism evidence="3 4">
    <name type="scientific">Cupriavidus pauculus</name>
    <dbReference type="NCBI Taxonomy" id="82633"/>
    <lineage>
        <taxon>Bacteria</taxon>
        <taxon>Pseudomonadati</taxon>
        <taxon>Pseudomonadota</taxon>
        <taxon>Betaproteobacteria</taxon>
        <taxon>Burkholderiales</taxon>
        <taxon>Burkholderiaceae</taxon>
        <taxon>Cupriavidus</taxon>
    </lineage>
</organism>